<gene>
    <name evidence="2" type="ORF">WJX73_010478</name>
</gene>
<evidence type="ECO:0000313" key="2">
    <source>
        <dbReference type="EMBL" id="KAK9815192.1"/>
    </source>
</evidence>
<dbReference type="EMBL" id="JALJOQ010000001">
    <property type="protein sequence ID" value="KAK9815192.1"/>
    <property type="molecule type" value="Genomic_DNA"/>
</dbReference>
<organism evidence="2 3">
    <name type="scientific">Symbiochloris irregularis</name>
    <dbReference type="NCBI Taxonomy" id="706552"/>
    <lineage>
        <taxon>Eukaryota</taxon>
        <taxon>Viridiplantae</taxon>
        <taxon>Chlorophyta</taxon>
        <taxon>core chlorophytes</taxon>
        <taxon>Trebouxiophyceae</taxon>
        <taxon>Trebouxiales</taxon>
        <taxon>Trebouxiaceae</taxon>
        <taxon>Symbiochloris</taxon>
    </lineage>
</organism>
<reference evidence="2 3" key="1">
    <citation type="journal article" date="2024" name="Nat. Commun.">
        <title>Phylogenomics reveals the evolutionary origins of lichenization in chlorophyte algae.</title>
        <authorList>
            <person name="Puginier C."/>
            <person name="Libourel C."/>
            <person name="Otte J."/>
            <person name="Skaloud P."/>
            <person name="Haon M."/>
            <person name="Grisel S."/>
            <person name="Petersen M."/>
            <person name="Berrin J.G."/>
            <person name="Delaux P.M."/>
            <person name="Dal Grande F."/>
            <person name="Keller J."/>
        </authorList>
    </citation>
    <scope>NUCLEOTIDE SEQUENCE [LARGE SCALE GENOMIC DNA]</scope>
    <source>
        <strain evidence="2 3">SAG 2036</strain>
    </source>
</reference>
<protein>
    <submittedName>
        <fullName evidence="2">Uncharacterized protein</fullName>
    </submittedName>
</protein>
<accession>A0AAW1Q297</accession>
<name>A0AAW1Q297_9CHLO</name>
<proteinExistence type="predicted"/>
<keyword evidence="3" id="KW-1185">Reference proteome</keyword>
<comment type="caution">
    <text evidence="2">The sequence shown here is derived from an EMBL/GenBank/DDBJ whole genome shotgun (WGS) entry which is preliminary data.</text>
</comment>
<feature type="chain" id="PRO_5043475144" evidence="1">
    <location>
        <begin position="20"/>
        <end position="492"/>
    </location>
</feature>
<dbReference type="PANTHER" id="PTHR38360">
    <property type="entry name" value="OS03G0120000 PROTEIN"/>
    <property type="match status" value="1"/>
</dbReference>
<dbReference type="AlphaFoldDB" id="A0AAW1Q297"/>
<feature type="signal peptide" evidence="1">
    <location>
        <begin position="1"/>
        <end position="19"/>
    </location>
</feature>
<dbReference type="PANTHER" id="PTHR38360:SF1">
    <property type="entry name" value="F12P19.7"/>
    <property type="match status" value="1"/>
</dbReference>
<dbReference type="Proteomes" id="UP001465755">
    <property type="component" value="Unassembled WGS sequence"/>
</dbReference>
<sequence length="492" mass="53930">MQWLSLLALLFVHQHVVTALQVYQRPLNQDCVSAPNSRSLPSGSQYFPEDFRVYGETFDESDHVTVEFAQGFSVEYFDTYKIVRNTIVNETYVLYQCGLQPPSTDSLPEGSKLFSVPLDSTAVVETVPLAFLKELGVDSRLQSVSSYAVGSCAQKLLTCPGRTAPSLDTANATMTTTDLDALVPYADAIITSSAYALDQVFAFSATMDPGVLRRAEWVKFLGVFFNMDASSSEIFSAINESYFQTVSDIKSREPAQPPLMAFVDYLDYEPDFAFEVQFAPYKLQYTEDAGAVGPDYAEVAAIPGVIPSPFATIPNGTLWFSWGEGGGFATQAEAVAAFQAFLQTVDIVIDETYAADPLSYNLTKFYQTYNITSNTSYPFLRTSQVFREDGLIGPAPSYGLDWFEGAIARPDLVLGDFAAAVAPSEYPGRRPTWIRNIALGQQPTIISDQNCNQVTSCSERPSPICPYISTCPNGNVVQQEAVNTTCVYVPCS</sequence>
<keyword evidence="1" id="KW-0732">Signal</keyword>
<evidence type="ECO:0000313" key="3">
    <source>
        <dbReference type="Proteomes" id="UP001465755"/>
    </source>
</evidence>
<evidence type="ECO:0000256" key="1">
    <source>
        <dbReference type="SAM" id="SignalP"/>
    </source>
</evidence>